<dbReference type="PANTHER" id="PTHR42781">
    <property type="entry name" value="SPERMIDINE/PUTRESCINE IMPORT ATP-BINDING PROTEIN POTA"/>
    <property type="match status" value="1"/>
</dbReference>
<evidence type="ECO:0000256" key="1">
    <source>
        <dbReference type="ARBA" id="ARBA00022448"/>
    </source>
</evidence>
<evidence type="ECO:0000256" key="3">
    <source>
        <dbReference type="ARBA" id="ARBA00022840"/>
    </source>
</evidence>
<dbReference type="InterPro" id="IPR003593">
    <property type="entry name" value="AAA+_ATPase"/>
</dbReference>
<dbReference type="InterPro" id="IPR003439">
    <property type="entry name" value="ABC_transporter-like_ATP-bd"/>
</dbReference>
<dbReference type="Proteomes" id="UP000252554">
    <property type="component" value="Unassembled WGS sequence"/>
</dbReference>
<dbReference type="Pfam" id="PF08402">
    <property type="entry name" value="TOBE_2"/>
    <property type="match status" value="1"/>
</dbReference>
<evidence type="ECO:0000313" key="8">
    <source>
        <dbReference type="Proteomes" id="UP000683436"/>
    </source>
</evidence>
<reference evidence="5 8" key="2">
    <citation type="submission" date="2021-06" db="EMBL/GenBank/DDBJ databases">
        <title>Microbial metabolic specificity influences pelagic lipid remineralization.</title>
        <authorList>
            <person name="Behrendt L."/>
            <person name="Hunter J.E."/>
            <person name="Alcolombri U."/>
            <person name="Smriga S."/>
            <person name="Mincer T."/>
            <person name="Lowenstein D.P."/>
            <person name="Peaudecerf F.J."/>
            <person name="Fernandez V.I."/>
            <person name="Fredricks H."/>
            <person name="Almblad H."/>
            <person name="Harrison J.J."/>
            <person name="Stocker R."/>
            <person name="Van Mooy B.A.S."/>
        </authorList>
    </citation>
    <scope>NUCLEOTIDE SEQUENCE [LARGE SCALE GENOMIC DNA]</scope>
    <source>
        <strain evidence="5 8">A252</strain>
    </source>
</reference>
<evidence type="ECO:0000313" key="7">
    <source>
        <dbReference type="Proteomes" id="UP000252554"/>
    </source>
</evidence>
<dbReference type="SUPFAM" id="SSF50331">
    <property type="entry name" value="MOP-like"/>
    <property type="match status" value="1"/>
</dbReference>
<dbReference type="InterPro" id="IPR008995">
    <property type="entry name" value="Mo/tungstate-bd_C_term_dom"/>
</dbReference>
<reference evidence="6 7" key="1">
    <citation type="submission" date="2018-06" db="EMBL/GenBank/DDBJ databases">
        <title>Whole genome sequencing of four bacterial strains from South Shetland trench revealing bio-synthetic gene clusters.</title>
        <authorList>
            <person name="Abdel-Mageed W.M."/>
            <person name="Lehri B."/>
            <person name="Jarmusch S.A."/>
            <person name="Miranda K."/>
            <person name="Goodfellow M."/>
            <person name="Jaspars M."/>
            <person name="Karlyshev A.V."/>
        </authorList>
    </citation>
    <scope>NUCLEOTIDE SEQUENCE [LARGE SCALE GENOMIC DNA]</scope>
    <source>
        <strain evidence="6 7">SST2</strain>
    </source>
</reference>
<keyword evidence="2" id="KW-0547">Nucleotide-binding</keyword>
<evidence type="ECO:0000256" key="2">
    <source>
        <dbReference type="ARBA" id="ARBA00022741"/>
    </source>
</evidence>
<keyword evidence="1" id="KW-0813">Transport</keyword>
<keyword evidence="8" id="KW-1185">Reference proteome</keyword>
<dbReference type="PANTHER" id="PTHR42781:SF4">
    <property type="entry name" value="SPERMIDINE_PUTRESCINE IMPORT ATP-BINDING PROTEIN POTA"/>
    <property type="match status" value="1"/>
</dbReference>
<dbReference type="GO" id="GO:0022857">
    <property type="term" value="F:transmembrane transporter activity"/>
    <property type="evidence" value="ECO:0007669"/>
    <property type="project" value="InterPro"/>
</dbReference>
<feature type="domain" description="ABC transporter" evidence="4">
    <location>
        <begin position="4"/>
        <end position="234"/>
    </location>
</feature>
<dbReference type="GO" id="GO:0005524">
    <property type="term" value="F:ATP binding"/>
    <property type="evidence" value="ECO:0007669"/>
    <property type="project" value="UniProtKB-KW"/>
</dbReference>
<dbReference type="AlphaFoldDB" id="A0A365PQ17"/>
<evidence type="ECO:0000313" key="6">
    <source>
        <dbReference type="EMBL" id="RBA53224.1"/>
    </source>
</evidence>
<dbReference type="InterPro" id="IPR050093">
    <property type="entry name" value="ABC_SmlMolc_Importer"/>
</dbReference>
<dbReference type="PROSITE" id="PS50893">
    <property type="entry name" value="ABC_TRANSPORTER_2"/>
    <property type="match status" value="1"/>
</dbReference>
<dbReference type="RefSeq" id="WP_128121633.1">
    <property type="nucleotide sequence ID" value="NZ_CP076683.1"/>
</dbReference>
<dbReference type="InterPro" id="IPR027417">
    <property type="entry name" value="P-loop_NTPase"/>
</dbReference>
<dbReference type="EMBL" id="QNTV01000021">
    <property type="protein sequence ID" value="RBA53224.1"/>
    <property type="molecule type" value="Genomic_DNA"/>
</dbReference>
<organism evidence="6 7">
    <name type="scientific">Stutzerimonas zhaodongensis</name>
    <dbReference type="NCBI Taxonomy" id="1176257"/>
    <lineage>
        <taxon>Bacteria</taxon>
        <taxon>Pseudomonadati</taxon>
        <taxon>Pseudomonadota</taxon>
        <taxon>Gammaproteobacteria</taxon>
        <taxon>Pseudomonadales</taxon>
        <taxon>Pseudomonadaceae</taxon>
        <taxon>Stutzerimonas</taxon>
    </lineage>
</organism>
<dbReference type="InterPro" id="IPR017871">
    <property type="entry name" value="ABC_transporter-like_CS"/>
</dbReference>
<name>A0A365PQ17_9GAMM</name>
<keyword evidence="3 6" id="KW-0067">ATP-binding</keyword>
<dbReference type="InterPro" id="IPR013611">
    <property type="entry name" value="Transp-assoc_OB_typ2"/>
</dbReference>
<evidence type="ECO:0000313" key="5">
    <source>
        <dbReference type="EMBL" id="QWV18412.1"/>
    </source>
</evidence>
<protein>
    <submittedName>
        <fullName evidence="5 6">ABC transporter ATP-binding protein</fullName>
    </submittedName>
</protein>
<dbReference type="GO" id="GO:0043190">
    <property type="term" value="C:ATP-binding cassette (ABC) transporter complex"/>
    <property type="evidence" value="ECO:0007669"/>
    <property type="project" value="InterPro"/>
</dbReference>
<proteinExistence type="predicted"/>
<dbReference type="FunFam" id="3.40.50.300:FF:002690">
    <property type="entry name" value="Spermidine/putrescine ABC transporter ATP-binding protein"/>
    <property type="match status" value="1"/>
</dbReference>
<dbReference type="GO" id="GO:0016887">
    <property type="term" value="F:ATP hydrolysis activity"/>
    <property type="evidence" value="ECO:0007669"/>
    <property type="project" value="InterPro"/>
</dbReference>
<gene>
    <name evidence="6" type="ORF">DQ403_19840</name>
    <name evidence="5" type="ORF">KQ248_07010</name>
</gene>
<sequence>MSYLSIRNLHKSYGDTQVFTDIDCEIAKGELITLLGPSGCGKSTLLRCIAGLTEVDGGQILLDGEDLVPTSPQKRQIGMVFQSYALFPNMTVEQNVSFGLRMQKIASDESARRVAEVLAMVELGDFARRYPSQLSGGQCQRVALARSLVTRPRLLLLDEPLSALDARIRKHLREQIRAIQQELGLTTIFVTHDQEEALTLSDRILLMNAGRIVQSADAETLYTSPVSAFAAGFIGNYNLLAADVASRLLQRPVHSKVAIRPEAIALVNSSGSNEGIAAVIKSHSLLGNVIRYRVEARDVDLMVDVLNRSAADLYPHGRQVSLTIDASAIHEVA</sequence>
<dbReference type="Pfam" id="PF00005">
    <property type="entry name" value="ABC_tran"/>
    <property type="match status" value="1"/>
</dbReference>
<dbReference type="Proteomes" id="UP000683436">
    <property type="component" value="Chromosome"/>
</dbReference>
<dbReference type="Gene3D" id="3.40.50.300">
    <property type="entry name" value="P-loop containing nucleotide triphosphate hydrolases"/>
    <property type="match status" value="1"/>
</dbReference>
<dbReference type="SMART" id="SM00382">
    <property type="entry name" value="AAA"/>
    <property type="match status" value="1"/>
</dbReference>
<accession>A0A365PQ17</accession>
<dbReference type="EMBL" id="CP076683">
    <property type="protein sequence ID" value="QWV18412.1"/>
    <property type="molecule type" value="Genomic_DNA"/>
</dbReference>
<dbReference type="SUPFAM" id="SSF52540">
    <property type="entry name" value="P-loop containing nucleoside triphosphate hydrolases"/>
    <property type="match status" value="1"/>
</dbReference>
<dbReference type="PROSITE" id="PS00211">
    <property type="entry name" value="ABC_TRANSPORTER_1"/>
    <property type="match status" value="1"/>
</dbReference>
<evidence type="ECO:0000259" key="4">
    <source>
        <dbReference type="PROSITE" id="PS50893"/>
    </source>
</evidence>